<evidence type="ECO:0000259" key="7">
    <source>
        <dbReference type="PROSITE" id="PS51462"/>
    </source>
</evidence>
<evidence type="ECO:0000313" key="9">
    <source>
        <dbReference type="Proteomes" id="UP001139336"/>
    </source>
</evidence>
<protein>
    <submittedName>
        <fullName evidence="8">NUDIX domain-containing protein</fullName>
    </submittedName>
</protein>
<dbReference type="RefSeq" id="WP_236118944.1">
    <property type="nucleotide sequence ID" value="NZ_JAKGSI010000003.1"/>
</dbReference>
<dbReference type="PROSITE" id="PS51462">
    <property type="entry name" value="NUDIX"/>
    <property type="match status" value="1"/>
</dbReference>
<comment type="cofactor">
    <cofactor evidence="1">
        <name>Mn(2+)</name>
        <dbReference type="ChEBI" id="CHEBI:29035"/>
    </cofactor>
</comment>
<proteinExistence type="predicted"/>
<evidence type="ECO:0000256" key="4">
    <source>
        <dbReference type="ARBA" id="ARBA00022801"/>
    </source>
</evidence>
<comment type="cofactor">
    <cofactor evidence="2">
        <name>Mg(2+)</name>
        <dbReference type="ChEBI" id="CHEBI:18420"/>
    </cofactor>
</comment>
<keyword evidence="3" id="KW-0479">Metal-binding</keyword>
<name>A0A9X1QSX7_9CORY</name>
<keyword evidence="6" id="KW-0464">Manganese</keyword>
<comment type="caution">
    <text evidence="8">The sequence shown here is derived from an EMBL/GenBank/DDBJ whole genome shotgun (WGS) entry which is preliminary data.</text>
</comment>
<dbReference type="EMBL" id="JAKGSI010000003">
    <property type="protein sequence ID" value="MCF4006974.1"/>
    <property type="molecule type" value="Genomic_DNA"/>
</dbReference>
<evidence type="ECO:0000256" key="1">
    <source>
        <dbReference type="ARBA" id="ARBA00001936"/>
    </source>
</evidence>
<evidence type="ECO:0000256" key="3">
    <source>
        <dbReference type="ARBA" id="ARBA00022723"/>
    </source>
</evidence>
<dbReference type="GO" id="GO:0016818">
    <property type="term" value="F:hydrolase activity, acting on acid anhydrides, in phosphorus-containing anhydrides"/>
    <property type="evidence" value="ECO:0007669"/>
    <property type="project" value="InterPro"/>
</dbReference>
<dbReference type="GO" id="GO:0046872">
    <property type="term" value="F:metal ion binding"/>
    <property type="evidence" value="ECO:0007669"/>
    <property type="project" value="UniProtKB-KW"/>
</dbReference>
<dbReference type="SUPFAM" id="SSF55811">
    <property type="entry name" value="Nudix"/>
    <property type="match status" value="1"/>
</dbReference>
<evidence type="ECO:0000313" key="8">
    <source>
        <dbReference type="EMBL" id="MCF4006974.1"/>
    </source>
</evidence>
<dbReference type="CDD" id="cd18870">
    <property type="entry name" value="NUDIX_AcylCoAdiphos_Nudt19"/>
    <property type="match status" value="1"/>
</dbReference>
<keyword evidence="4" id="KW-0378">Hydrolase</keyword>
<evidence type="ECO:0000256" key="6">
    <source>
        <dbReference type="ARBA" id="ARBA00023211"/>
    </source>
</evidence>
<dbReference type="InterPro" id="IPR015797">
    <property type="entry name" value="NUDIX_hydrolase-like_dom_sf"/>
</dbReference>
<dbReference type="AlphaFoldDB" id="A0A9X1QSX7"/>
<reference evidence="8" key="1">
    <citation type="submission" date="2022-01" db="EMBL/GenBank/DDBJ databases">
        <title>Corynebacterium sp. nov isolated from isolated from the feces of the greater white-fronted geese (Anser albifrons) at Poyang Lake, PR China.</title>
        <authorList>
            <person name="Liu Q."/>
        </authorList>
    </citation>
    <scope>NUCLEOTIDE SEQUENCE</scope>
    <source>
        <strain evidence="8">JCM 32435</strain>
    </source>
</reference>
<organism evidence="8 9">
    <name type="scientific">Corynebacterium uropygiale</name>
    <dbReference type="NCBI Taxonomy" id="1775911"/>
    <lineage>
        <taxon>Bacteria</taxon>
        <taxon>Bacillati</taxon>
        <taxon>Actinomycetota</taxon>
        <taxon>Actinomycetes</taxon>
        <taxon>Mycobacteriales</taxon>
        <taxon>Corynebacteriaceae</taxon>
        <taxon>Corynebacterium</taxon>
    </lineage>
</organism>
<dbReference type="Proteomes" id="UP001139336">
    <property type="component" value="Unassembled WGS sequence"/>
</dbReference>
<dbReference type="PANTHER" id="PTHR12318">
    <property type="entry name" value="TESTOSTERONE-REGULATED PROTEIN RP2"/>
    <property type="match status" value="1"/>
</dbReference>
<keyword evidence="9" id="KW-1185">Reference proteome</keyword>
<dbReference type="InterPro" id="IPR039121">
    <property type="entry name" value="NUDT19"/>
</dbReference>
<feature type="domain" description="Nudix hydrolase" evidence="7">
    <location>
        <begin position="12"/>
        <end position="220"/>
    </location>
</feature>
<gene>
    <name evidence="8" type="ORF">L1O03_07250</name>
</gene>
<evidence type="ECO:0000256" key="2">
    <source>
        <dbReference type="ARBA" id="ARBA00001946"/>
    </source>
</evidence>
<keyword evidence="5" id="KW-0460">Magnesium</keyword>
<evidence type="ECO:0000256" key="5">
    <source>
        <dbReference type="ARBA" id="ARBA00022842"/>
    </source>
</evidence>
<sequence>MAIAGPRSGYGGSKLAATVLLIRDGAQGLEVWMQERVNTMPNYPGMTVFPGGGVDPRDYPPKSWDSGHLWTGPSVISLARTMGTSKDKAHALLFAAVRETFEETGTLLAVHEEGHPITDATPYHGDRLGLESHRLSLTSVLEANSLKVDSTLVRPFARWVGKADTGIWFDTFSFLARQPEGQHPDSDNTETDSAGWFPPSLLLEGWRHGLVRFVIPTWAQLKELAHYESAAEALADAHNADMEPHVGELRDDPRYEEFYTHTPIDRI</sequence>
<dbReference type="InterPro" id="IPR000086">
    <property type="entry name" value="NUDIX_hydrolase_dom"/>
</dbReference>
<dbReference type="Gene3D" id="3.90.79.10">
    <property type="entry name" value="Nucleoside Triphosphate Pyrophosphohydrolase"/>
    <property type="match status" value="1"/>
</dbReference>
<accession>A0A9X1QSX7</accession>
<dbReference type="PANTHER" id="PTHR12318:SF0">
    <property type="entry name" value="ACYL-COENZYME A DIPHOSPHATASE NUDT19"/>
    <property type="match status" value="1"/>
</dbReference>